<proteinExistence type="predicted"/>
<dbReference type="RefSeq" id="WP_035688828.1">
    <property type="nucleotide sequence ID" value="NZ_JPRL01000002.1"/>
</dbReference>
<reference evidence="3 4" key="1">
    <citation type="submission" date="2014-07" db="EMBL/GenBank/DDBJ databases">
        <title>Genome of Flavobacterium reichenbachii LMG 25512.</title>
        <authorList>
            <person name="Stropko S.J."/>
            <person name="Pipes S.E."/>
            <person name="Newman J.D."/>
        </authorList>
    </citation>
    <scope>NUCLEOTIDE SEQUENCE [LARGE SCALE GENOMIC DNA]</scope>
    <source>
        <strain evidence="3 4">LMG 25512</strain>
    </source>
</reference>
<dbReference type="STRING" id="362418.IW19_20885"/>
<dbReference type="InterPro" id="IPR013096">
    <property type="entry name" value="Cupin_2"/>
</dbReference>
<accession>A0A085ZFY3</accession>
<dbReference type="OrthoDB" id="9806121at2"/>
<dbReference type="InterPro" id="IPR011051">
    <property type="entry name" value="RmlC_Cupin_sf"/>
</dbReference>
<organism evidence="3 4">
    <name type="scientific">Flavobacterium reichenbachii</name>
    <dbReference type="NCBI Taxonomy" id="362418"/>
    <lineage>
        <taxon>Bacteria</taxon>
        <taxon>Pseudomonadati</taxon>
        <taxon>Bacteroidota</taxon>
        <taxon>Flavobacteriia</taxon>
        <taxon>Flavobacteriales</taxon>
        <taxon>Flavobacteriaceae</taxon>
        <taxon>Flavobacterium</taxon>
    </lineage>
</organism>
<name>A0A085ZFY3_9FLAO</name>
<dbReference type="GO" id="GO:0046872">
    <property type="term" value="F:metal ion binding"/>
    <property type="evidence" value="ECO:0007669"/>
    <property type="project" value="UniProtKB-KW"/>
</dbReference>
<evidence type="ECO:0000256" key="1">
    <source>
        <dbReference type="ARBA" id="ARBA00022723"/>
    </source>
</evidence>
<dbReference type="Proteomes" id="UP000028715">
    <property type="component" value="Unassembled WGS sequence"/>
</dbReference>
<evidence type="ECO:0000259" key="2">
    <source>
        <dbReference type="Pfam" id="PF07883"/>
    </source>
</evidence>
<dbReference type="EMBL" id="JPRL01000002">
    <property type="protein sequence ID" value="KFF03347.1"/>
    <property type="molecule type" value="Genomic_DNA"/>
</dbReference>
<dbReference type="Gene3D" id="2.60.120.10">
    <property type="entry name" value="Jelly Rolls"/>
    <property type="match status" value="1"/>
</dbReference>
<comment type="caution">
    <text evidence="3">The sequence shown here is derived from an EMBL/GenBank/DDBJ whole genome shotgun (WGS) entry which is preliminary data.</text>
</comment>
<feature type="domain" description="Cupin type-2" evidence="2">
    <location>
        <begin position="76"/>
        <end position="142"/>
    </location>
</feature>
<sequence length="147" mass="16801">MKALTILKTTIAVLFLQQTAFSQEVKKETISTENKYTIENCVNHFEIDKAAKTKVGYQYWFADKNFTEENTLKMSIVEPGKSTHAPHHHPEEEFFYILEGTAEFYLDGKTKTAGPNTSFYCPPNAEHGIKNVGSTDLKYLVMKKDLR</sequence>
<protein>
    <submittedName>
        <fullName evidence="3">Cupin</fullName>
    </submittedName>
</protein>
<dbReference type="PANTHER" id="PTHR35848:SF6">
    <property type="entry name" value="CUPIN TYPE-2 DOMAIN-CONTAINING PROTEIN"/>
    <property type="match status" value="1"/>
</dbReference>
<dbReference type="SUPFAM" id="SSF51182">
    <property type="entry name" value="RmlC-like cupins"/>
    <property type="match status" value="1"/>
</dbReference>
<keyword evidence="4" id="KW-1185">Reference proteome</keyword>
<keyword evidence="1" id="KW-0479">Metal-binding</keyword>
<dbReference type="AlphaFoldDB" id="A0A085ZFY3"/>
<dbReference type="PANTHER" id="PTHR35848">
    <property type="entry name" value="OXALATE-BINDING PROTEIN"/>
    <property type="match status" value="1"/>
</dbReference>
<dbReference type="eggNOG" id="COG0662">
    <property type="taxonomic scope" value="Bacteria"/>
</dbReference>
<dbReference type="InterPro" id="IPR014710">
    <property type="entry name" value="RmlC-like_jellyroll"/>
</dbReference>
<dbReference type="Pfam" id="PF07883">
    <property type="entry name" value="Cupin_2"/>
    <property type="match status" value="1"/>
</dbReference>
<gene>
    <name evidence="3" type="ORF">IW19_20885</name>
</gene>
<dbReference type="InterPro" id="IPR051610">
    <property type="entry name" value="GPI/OXD"/>
</dbReference>
<evidence type="ECO:0000313" key="3">
    <source>
        <dbReference type="EMBL" id="KFF03347.1"/>
    </source>
</evidence>
<evidence type="ECO:0000313" key="4">
    <source>
        <dbReference type="Proteomes" id="UP000028715"/>
    </source>
</evidence>